<dbReference type="InterPro" id="IPR003461">
    <property type="entry name" value="Keratin"/>
</dbReference>
<evidence type="ECO:0000313" key="7">
    <source>
        <dbReference type="Proteomes" id="UP000555649"/>
    </source>
</evidence>
<keyword evidence="3 5" id="KW-0416">Keratin</keyword>
<dbReference type="PANTHER" id="PTHR31203:SF1">
    <property type="entry name" value="BETA-KERATIN-RELATED PROTEIN-RELATED"/>
    <property type="match status" value="1"/>
</dbReference>
<evidence type="ECO:0000256" key="1">
    <source>
        <dbReference type="ARBA" id="ARBA00008702"/>
    </source>
</evidence>
<keyword evidence="7" id="KW-1185">Reference proteome</keyword>
<protein>
    <recommendedName>
        <fullName evidence="5">Keratin</fullName>
    </recommendedName>
</protein>
<comment type="subunit">
    <text evidence="2 5">The avian keratins (F-ker, S-ker, C-ker and B-ker) are a complex mixture of very similar polypeptides.</text>
</comment>
<evidence type="ECO:0000256" key="3">
    <source>
        <dbReference type="ARBA" id="ARBA00022744"/>
    </source>
</evidence>
<dbReference type="EMBL" id="VXAJ01001587">
    <property type="protein sequence ID" value="NXK15615.1"/>
    <property type="molecule type" value="Genomic_DNA"/>
</dbReference>
<proteinExistence type="inferred from homology"/>
<evidence type="ECO:0000256" key="5">
    <source>
        <dbReference type="RuleBase" id="RU364002"/>
    </source>
</evidence>
<evidence type="ECO:0000313" key="6">
    <source>
        <dbReference type="EMBL" id="NXK15615.1"/>
    </source>
</evidence>
<dbReference type="GO" id="GO:0005882">
    <property type="term" value="C:intermediate filament"/>
    <property type="evidence" value="ECO:0007669"/>
    <property type="project" value="UniProtKB-KW"/>
</dbReference>
<organism evidence="6 7">
    <name type="scientific">Herpetotheres cachinnans</name>
    <name type="common">Laughing falcon</name>
    <name type="synonym">Falco cachinnans</name>
    <dbReference type="NCBI Taxonomy" id="56343"/>
    <lineage>
        <taxon>Eukaryota</taxon>
        <taxon>Metazoa</taxon>
        <taxon>Chordata</taxon>
        <taxon>Craniata</taxon>
        <taxon>Vertebrata</taxon>
        <taxon>Euteleostomi</taxon>
        <taxon>Archelosauria</taxon>
        <taxon>Archosauria</taxon>
        <taxon>Dinosauria</taxon>
        <taxon>Saurischia</taxon>
        <taxon>Theropoda</taxon>
        <taxon>Coelurosauria</taxon>
        <taxon>Aves</taxon>
        <taxon>Neognathae</taxon>
        <taxon>Neoaves</taxon>
        <taxon>Telluraves</taxon>
        <taxon>Australaves</taxon>
        <taxon>Falconiformes</taxon>
        <taxon>Falconidae</taxon>
        <taxon>Herpetotheres</taxon>
    </lineage>
</organism>
<accession>A0A7L0H7X6</accession>
<reference evidence="6 7" key="1">
    <citation type="submission" date="2019-09" db="EMBL/GenBank/DDBJ databases">
        <title>Bird 10,000 Genomes (B10K) Project - Family phase.</title>
        <authorList>
            <person name="Zhang G."/>
        </authorList>
    </citation>
    <scope>NUCLEOTIDE SEQUENCE [LARGE SCALE GENOMIC DNA]</scope>
    <source>
        <strain evidence="6">B10K-DU-005-78</strain>
        <tissue evidence="6">Mixed tissue sample</tissue>
    </source>
</reference>
<dbReference type="AlphaFoldDB" id="A0A7L0H7X6"/>
<evidence type="ECO:0000256" key="4">
    <source>
        <dbReference type="ARBA" id="ARBA00022990"/>
    </source>
</evidence>
<feature type="non-terminal residue" evidence="6">
    <location>
        <position position="68"/>
    </location>
</feature>
<keyword evidence="4" id="KW-0007">Acetylation</keyword>
<dbReference type="PANTHER" id="PTHR31203">
    <property type="entry name" value="BETA-KERATIN-RELATED PROTEIN-RELATED"/>
    <property type="match status" value="1"/>
</dbReference>
<comment type="similarity">
    <text evidence="1 5">Belongs to the avian keratin family.</text>
</comment>
<comment type="caution">
    <text evidence="6">The sequence shown here is derived from an EMBL/GenBank/DDBJ whole genome shotgun (WGS) entry which is preliminary data.</text>
</comment>
<dbReference type="Pfam" id="PF02422">
    <property type="entry name" value="Keratin"/>
    <property type="match status" value="1"/>
</dbReference>
<sequence length="68" mass="7085">LPCPPCQPCDPTPLANSYNDPCARQCQDSTIVIEPSPMEVILARSILSSLLQSTIVGSPNSAADGSTL</sequence>
<name>A0A7L0H7X6_HERCA</name>
<feature type="non-terminal residue" evidence="6">
    <location>
        <position position="1"/>
    </location>
</feature>
<evidence type="ECO:0000256" key="2">
    <source>
        <dbReference type="ARBA" id="ARBA00011806"/>
    </source>
</evidence>
<gene>
    <name evidence="6" type="primary">Krf1_3</name>
    <name evidence="6" type="ORF">HERCAC_R01502</name>
</gene>
<dbReference type="Proteomes" id="UP000555649">
    <property type="component" value="Unassembled WGS sequence"/>
</dbReference>
<dbReference type="GO" id="GO:0005200">
    <property type="term" value="F:structural constituent of cytoskeleton"/>
    <property type="evidence" value="ECO:0007669"/>
    <property type="project" value="InterPro"/>
</dbReference>